<dbReference type="Proteomes" id="UP001139701">
    <property type="component" value="Unassembled WGS sequence"/>
</dbReference>
<comment type="subunit">
    <text evidence="7">Homoheptamer.</text>
</comment>
<keyword evidence="7" id="KW-0813">Transport</keyword>
<accession>A0A9X2BAY9</accession>
<keyword evidence="7" id="KW-0406">Ion transport</keyword>
<dbReference type="GO" id="GO:0008381">
    <property type="term" value="F:mechanosensitive monoatomic ion channel activity"/>
    <property type="evidence" value="ECO:0007669"/>
    <property type="project" value="InterPro"/>
</dbReference>
<evidence type="ECO:0000256" key="3">
    <source>
        <dbReference type="ARBA" id="ARBA00022475"/>
    </source>
</evidence>
<dbReference type="InterPro" id="IPR049278">
    <property type="entry name" value="MS_channel_C"/>
</dbReference>
<keyword evidence="7" id="KW-0407">Ion channel</keyword>
<comment type="caution">
    <text evidence="7">Lacks conserved residue(s) required for the propagation of feature annotation.</text>
</comment>
<dbReference type="InterPro" id="IPR011066">
    <property type="entry name" value="MscS_channel_C_sf"/>
</dbReference>
<dbReference type="Gene3D" id="2.30.30.60">
    <property type="match status" value="1"/>
</dbReference>
<sequence>MAELQIVEELNNTLKGFLSGLSSDRFQDMIFALIFIVLGFFVARIISNGFTATIGKRLNQHQKLIWRRGIFYFIFLLFMIASLREAGFKLSVFLGAAGILTVALGFASQTSASNLISGLFLIGEGSFEVGDTIQVTMIRGHTIEGQVISIDLLSVKLLTLDNIFIRLPNEQLIRTPVFNLSKFPIRRIPITLFINFHEDIVKVRQVLIDVADAYSLVLDEPRPQVAVTAFRESTIELLFTVWTKQQYYIQVHDEIQERVRNGFIDNNIEIPIPKMGLIEPTLSGNRDEIDGNDADVVARNDLNHPRLTKQTKIEPEQ</sequence>
<keyword evidence="11" id="KW-1185">Reference proteome</keyword>
<reference evidence="10" key="1">
    <citation type="submission" date="2022-02" db="EMBL/GenBank/DDBJ databases">
        <title>Acinetobacter A3.8 sp. nov., isolated from Sediment (Zhairuo Island).</title>
        <authorList>
            <person name="Zheng K."/>
        </authorList>
    </citation>
    <scope>NUCLEOTIDE SEQUENCE</scope>
    <source>
        <strain evidence="10">A3.8</strain>
    </source>
</reference>
<evidence type="ECO:0000313" key="11">
    <source>
        <dbReference type="Proteomes" id="UP001139701"/>
    </source>
</evidence>
<dbReference type="PANTHER" id="PTHR30221">
    <property type="entry name" value="SMALL-CONDUCTANCE MECHANOSENSITIVE CHANNEL"/>
    <property type="match status" value="1"/>
</dbReference>
<dbReference type="AlphaFoldDB" id="A0A9X2BAY9"/>
<name>A0A9X2BAY9_9GAMM</name>
<dbReference type="Pfam" id="PF21082">
    <property type="entry name" value="MS_channel_3rd"/>
    <property type="match status" value="1"/>
</dbReference>
<dbReference type="PANTHER" id="PTHR30221:SF20">
    <property type="entry name" value="SMALL-CONDUCTANCE MECHANOSENSITIVE CHANNEL"/>
    <property type="match status" value="1"/>
</dbReference>
<feature type="domain" description="Mechanosensitive ion channel MscS" evidence="8">
    <location>
        <begin position="111"/>
        <end position="182"/>
    </location>
</feature>
<organism evidence="10 11">
    <name type="scientific">Acinetobacter sedimenti</name>
    <dbReference type="NCBI Taxonomy" id="2919922"/>
    <lineage>
        <taxon>Bacteria</taxon>
        <taxon>Pseudomonadati</taxon>
        <taxon>Pseudomonadota</taxon>
        <taxon>Gammaproteobacteria</taxon>
        <taxon>Moraxellales</taxon>
        <taxon>Moraxellaceae</taxon>
        <taxon>Acinetobacter</taxon>
    </lineage>
</organism>
<feature type="transmembrane region" description="Helical" evidence="7">
    <location>
        <begin position="65"/>
        <end position="84"/>
    </location>
</feature>
<dbReference type="GO" id="GO:0005886">
    <property type="term" value="C:plasma membrane"/>
    <property type="evidence" value="ECO:0007669"/>
    <property type="project" value="UniProtKB-SubCell"/>
</dbReference>
<keyword evidence="5 7" id="KW-1133">Transmembrane helix</keyword>
<evidence type="ECO:0000256" key="1">
    <source>
        <dbReference type="ARBA" id="ARBA00004651"/>
    </source>
</evidence>
<dbReference type="Gene3D" id="1.10.287.1260">
    <property type="match status" value="1"/>
</dbReference>
<proteinExistence type="inferred from homology"/>
<dbReference type="InterPro" id="IPR011014">
    <property type="entry name" value="MscS_channel_TM-2"/>
</dbReference>
<keyword evidence="4 7" id="KW-0812">Transmembrane</keyword>
<evidence type="ECO:0000256" key="5">
    <source>
        <dbReference type="ARBA" id="ARBA00022989"/>
    </source>
</evidence>
<evidence type="ECO:0000313" key="10">
    <source>
        <dbReference type="EMBL" id="MCJ8147025.1"/>
    </source>
</evidence>
<keyword evidence="6 7" id="KW-0472">Membrane</keyword>
<keyword evidence="3" id="KW-1003">Cell membrane</keyword>
<keyword evidence="7" id="KW-0997">Cell inner membrane</keyword>
<dbReference type="InterPro" id="IPR023408">
    <property type="entry name" value="MscS_beta-dom_sf"/>
</dbReference>
<comment type="function">
    <text evidence="7">Mechanosensitive channel that participates in the regulation of osmotic pressure changes within the cell, opening in response to stretch forces in the membrane lipid bilayer, without the need for other proteins. Contributes to normal resistance to hypoosmotic shock. Forms an ion channel of 1.0 nanosiemens conductance with a slight preference for anions.</text>
</comment>
<dbReference type="InterPro" id="IPR010920">
    <property type="entry name" value="LSM_dom_sf"/>
</dbReference>
<dbReference type="SUPFAM" id="SSF82689">
    <property type="entry name" value="Mechanosensitive channel protein MscS (YggB), C-terminal domain"/>
    <property type="match status" value="1"/>
</dbReference>
<dbReference type="SUPFAM" id="SSF50182">
    <property type="entry name" value="Sm-like ribonucleoproteins"/>
    <property type="match status" value="1"/>
</dbReference>
<dbReference type="EMBL" id="JAKUML010000013">
    <property type="protein sequence ID" value="MCJ8147025.1"/>
    <property type="molecule type" value="Genomic_DNA"/>
</dbReference>
<dbReference type="Pfam" id="PF00924">
    <property type="entry name" value="MS_channel_2nd"/>
    <property type="match status" value="1"/>
</dbReference>
<dbReference type="Gene3D" id="3.30.70.100">
    <property type="match status" value="1"/>
</dbReference>
<dbReference type="InterPro" id="IPR045275">
    <property type="entry name" value="MscS_archaea/bacteria_type"/>
</dbReference>
<evidence type="ECO:0000256" key="7">
    <source>
        <dbReference type="RuleBase" id="RU369025"/>
    </source>
</evidence>
<evidence type="ECO:0000256" key="4">
    <source>
        <dbReference type="ARBA" id="ARBA00022692"/>
    </source>
</evidence>
<evidence type="ECO:0000259" key="8">
    <source>
        <dbReference type="Pfam" id="PF00924"/>
    </source>
</evidence>
<protein>
    <recommendedName>
        <fullName evidence="7">Small-conductance mechanosensitive channel</fullName>
    </recommendedName>
</protein>
<comment type="similarity">
    <text evidence="2 7">Belongs to the MscS (TC 1.A.23) family.</text>
</comment>
<feature type="transmembrane region" description="Helical" evidence="7">
    <location>
        <begin position="29"/>
        <end position="53"/>
    </location>
</feature>
<dbReference type="SUPFAM" id="SSF82861">
    <property type="entry name" value="Mechanosensitive channel protein MscS (YggB), transmembrane region"/>
    <property type="match status" value="1"/>
</dbReference>
<evidence type="ECO:0000256" key="6">
    <source>
        <dbReference type="ARBA" id="ARBA00023136"/>
    </source>
</evidence>
<comment type="caution">
    <text evidence="10">The sequence shown here is derived from an EMBL/GenBank/DDBJ whole genome shotgun (WGS) entry which is preliminary data.</text>
</comment>
<dbReference type="InterPro" id="IPR006685">
    <property type="entry name" value="MscS_channel_2nd"/>
</dbReference>
<comment type="subcellular location">
    <subcellularLocation>
        <location evidence="7">Cell inner membrane</location>
        <topology evidence="7">Multi-pass membrane protein</topology>
    </subcellularLocation>
    <subcellularLocation>
        <location evidence="1">Cell membrane</location>
        <topology evidence="1">Multi-pass membrane protein</topology>
    </subcellularLocation>
</comment>
<evidence type="ECO:0000256" key="2">
    <source>
        <dbReference type="ARBA" id="ARBA00008017"/>
    </source>
</evidence>
<dbReference type="RefSeq" id="WP_241572323.1">
    <property type="nucleotide sequence ID" value="NZ_JAKUML010000013.1"/>
</dbReference>
<gene>
    <name evidence="10" type="ORF">MKI79_08945</name>
</gene>
<feature type="domain" description="Mechanosensitive ion channel MscS C-terminal" evidence="9">
    <location>
        <begin position="194"/>
        <end position="270"/>
    </location>
</feature>
<evidence type="ECO:0000259" key="9">
    <source>
        <dbReference type="Pfam" id="PF21082"/>
    </source>
</evidence>